<accession>A0A4V2EYQ6</accession>
<evidence type="ECO:0000256" key="1">
    <source>
        <dbReference type="SAM" id="MobiDB-lite"/>
    </source>
</evidence>
<sequence>MTEQASQPLAISIAATRPGLLSPGSYVAPSSQRCILCKQHETELTYCPVYGFKPRALFTKGLTMAIFYFSDSLFQPFAQRRATNRGDDAACPRLPGTEKLSAQGLQSEEPNKQLQENIRGFPF</sequence>
<dbReference type="RefSeq" id="WP_130487860.1">
    <property type="nucleotide sequence ID" value="NZ_CBCSEB010000013.1"/>
</dbReference>
<evidence type="ECO:0000313" key="2">
    <source>
        <dbReference type="EMBL" id="RZS63820.1"/>
    </source>
</evidence>
<proteinExistence type="predicted"/>
<reference evidence="2 3" key="1">
    <citation type="submission" date="2019-02" db="EMBL/GenBank/DDBJ databases">
        <title>Genomic Encyclopedia of Type Strains, Phase IV (KMG-IV): sequencing the most valuable type-strain genomes for metagenomic binning, comparative biology and taxonomic classification.</title>
        <authorList>
            <person name="Goeker M."/>
        </authorList>
    </citation>
    <scope>NUCLEOTIDE SEQUENCE [LARGE SCALE GENOMIC DNA]</scope>
    <source>
        <strain evidence="2 3">DSM 16618</strain>
    </source>
</reference>
<organism evidence="2 3">
    <name type="scientific">Kerstersia gyiorum</name>
    <dbReference type="NCBI Taxonomy" id="206506"/>
    <lineage>
        <taxon>Bacteria</taxon>
        <taxon>Pseudomonadati</taxon>
        <taxon>Pseudomonadota</taxon>
        <taxon>Betaproteobacteria</taxon>
        <taxon>Burkholderiales</taxon>
        <taxon>Alcaligenaceae</taxon>
        <taxon>Kerstersia</taxon>
    </lineage>
</organism>
<feature type="compositionally biased region" description="Polar residues" evidence="1">
    <location>
        <begin position="103"/>
        <end position="116"/>
    </location>
</feature>
<dbReference type="EMBL" id="SGWZ01000008">
    <property type="protein sequence ID" value="RZS63820.1"/>
    <property type="molecule type" value="Genomic_DNA"/>
</dbReference>
<feature type="region of interest" description="Disordered" evidence="1">
    <location>
        <begin position="85"/>
        <end position="123"/>
    </location>
</feature>
<dbReference type="Proteomes" id="UP000292039">
    <property type="component" value="Unassembled WGS sequence"/>
</dbReference>
<dbReference type="AlphaFoldDB" id="A0A4V2EYQ6"/>
<protein>
    <submittedName>
        <fullName evidence="2">Uncharacterized protein</fullName>
    </submittedName>
</protein>
<evidence type="ECO:0000313" key="3">
    <source>
        <dbReference type="Proteomes" id="UP000292039"/>
    </source>
</evidence>
<comment type="caution">
    <text evidence="2">The sequence shown here is derived from an EMBL/GenBank/DDBJ whole genome shotgun (WGS) entry which is preliminary data.</text>
</comment>
<name>A0A4V2EYQ6_9BURK</name>
<gene>
    <name evidence="2" type="ORF">EV679_3464</name>
</gene>